<dbReference type="InterPro" id="IPR016135">
    <property type="entry name" value="UBQ-conjugating_enzyme/RWD"/>
</dbReference>
<dbReference type="InterPro" id="IPR040213">
    <property type="entry name" value="GIR2-like"/>
</dbReference>
<dbReference type="STRING" id="1344416.A0A139A9R6"/>
<name>A0A139A9R6_GONPJ</name>
<accession>A0A139A9R6</accession>
<dbReference type="OrthoDB" id="277175at2759"/>
<feature type="domain" description="RWD" evidence="3">
    <location>
        <begin position="9"/>
        <end position="147"/>
    </location>
</feature>
<feature type="coiled-coil region" evidence="1">
    <location>
        <begin position="141"/>
        <end position="175"/>
    </location>
</feature>
<dbReference type="EMBL" id="KQ965776">
    <property type="protein sequence ID" value="KXS13581.1"/>
    <property type="molecule type" value="Genomic_DNA"/>
</dbReference>
<dbReference type="Gene3D" id="6.20.400.10">
    <property type="match status" value="1"/>
</dbReference>
<dbReference type="PANTHER" id="PTHR12292">
    <property type="entry name" value="RWD DOMAIN-CONTAINING PROTEIN"/>
    <property type="match status" value="1"/>
</dbReference>
<dbReference type="OMA" id="QWDEHKK"/>
<dbReference type="InterPro" id="IPR032378">
    <property type="entry name" value="ZC3H15/TMA46_C"/>
</dbReference>
<dbReference type="SMART" id="SM00591">
    <property type="entry name" value="RWD"/>
    <property type="match status" value="1"/>
</dbReference>
<dbReference type="Pfam" id="PF05773">
    <property type="entry name" value="RWD"/>
    <property type="match status" value="1"/>
</dbReference>
<gene>
    <name evidence="4" type="ORF">M427DRAFT_58402</name>
</gene>
<evidence type="ECO:0000313" key="5">
    <source>
        <dbReference type="Proteomes" id="UP000070544"/>
    </source>
</evidence>
<evidence type="ECO:0000256" key="2">
    <source>
        <dbReference type="SAM" id="MobiDB-lite"/>
    </source>
</evidence>
<organism evidence="4 5">
    <name type="scientific">Gonapodya prolifera (strain JEL478)</name>
    <name type="common">Monoblepharis prolifera</name>
    <dbReference type="NCBI Taxonomy" id="1344416"/>
    <lineage>
        <taxon>Eukaryota</taxon>
        <taxon>Fungi</taxon>
        <taxon>Fungi incertae sedis</taxon>
        <taxon>Chytridiomycota</taxon>
        <taxon>Chytridiomycota incertae sedis</taxon>
        <taxon>Monoblepharidomycetes</taxon>
        <taxon>Monoblepharidales</taxon>
        <taxon>Gonapodyaceae</taxon>
        <taxon>Gonapodya</taxon>
    </lineage>
</organism>
<keyword evidence="1" id="KW-0175">Coiled coil</keyword>
<protein>
    <submittedName>
        <fullName evidence="4">RWD-domain-containing protein</fullName>
    </submittedName>
</protein>
<evidence type="ECO:0000313" key="4">
    <source>
        <dbReference type="EMBL" id="KXS13581.1"/>
    </source>
</evidence>
<proteinExistence type="predicted"/>
<evidence type="ECO:0000259" key="3">
    <source>
        <dbReference type="PROSITE" id="PS50908"/>
    </source>
</evidence>
<evidence type="ECO:0000256" key="1">
    <source>
        <dbReference type="SAM" id="Coils"/>
    </source>
</evidence>
<feature type="compositionally biased region" description="Acidic residues" evidence="2">
    <location>
        <begin position="54"/>
        <end position="68"/>
    </location>
</feature>
<dbReference type="Proteomes" id="UP000070544">
    <property type="component" value="Unassembled WGS sequence"/>
</dbReference>
<dbReference type="PROSITE" id="PS50908">
    <property type="entry name" value="RWD"/>
    <property type="match status" value="1"/>
</dbReference>
<dbReference type="SUPFAM" id="SSF54495">
    <property type="entry name" value="UBC-like"/>
    <property type="match status" value="1"/>
</dbReference>
<dbReference type="Gene3D" id="3.10.110.10">
    <property type="entry name" value="Ubiquitin Conjugating Enzyme"/>
    <property type="match status" value="1"/>
</dbReference>
<dbReference type="AlphaFoldDB" id="A0A139A9R6"/>
<sequence length="275" mass="30917">MNYEEEQAQELEALRSIYDFDLVELSLTSFAITVRADEELADEARRTLGLPANPDEDENDGYDGDEDGQNGSNATPSGPHVVLQFELPKTYPEVAPDISFSTFSGFLTSEAEESSLLDELRGLAEENLGMASSFTLVSHLKERVEDILRQKIEETKRAEEEKHRLAEEAERRRIEGTKVTPESFAAWKGRFDREMAEANRLALKGQQVDSKKQKLTGRQLFENDQNLAKSDLTLMEAGDVAVDVDLFEMEDDMGLDEDDEDEDNEILAALRADTD</sequence>
<reference evidence="4 5" key="1">
    <citation type="journal article" date="2015" name="Genome Biol. Evol.">
        <title>Phylogenomic analyses indicate that early fungi evolved digesting cell walls of algal ancestors of land plants.</title>
        <authorList>
            <person name="Chang Y."/>
            <person name="Wang S."/>
            <person name="Sekimoto S."/>
            <person name="Aerts A.L."/>
            <person name="Choi C."/>
            <person name="Clum A."/>
            <person name="LaButti K.M."/>
            <person name="Lindquist E.A."/>
            <person name="Yee Ngan C."/>
            <person name="Ohm R.A."/>
            <person name="Salamov A.A."/>
            <person name="Grigoriev I.V."/>
            <person name="Spatafora J.W."/>
            <person name="Berbee M.L."/>
        </authorList>
    </citation>
    <scope>NUCLEOTIDE SEQUENCE [LARGE SCALE GENOMIC DNA]</scope>
    <source>
        <strain evidence="4 5">JEL478</strain>
    </source>
</reference>
<dbReference type="Pfam" id="PF16543">
    <property type="entry name" value="DFRP_C"/>
    <property type="match status" value="1"/>
</dbReference>
<keyword evidence="5" id="KW-1185">Reference proteome</keyword>
<feature type="region of interest" description="Disordered" evidence="2">
    <location>
        <begin position="44"/>
        <end position="79"/>
    </location>
</feature>
<dbReference type="InterPro" id="IPR006575">
    <property type="entry name" value="RWD_dom"/>
</dbReference>